<keyword evidence="1" id="KW-0812">Transmembrane</keyword>
<dbReference type="AlphaFoldDB" id="A0A1G6A0B0"/>
<dbReference type="RefSeq" id="WP_074484912.1">
    <property type="nucleotide sequence ID" value="NZ_FMXP01000002.1"/>
</dbReference>
<keyword evidence="1" id="KW-1133">Transmembrane helix</keyword>
<gene>
    <name evidence="2" type="ORF">SAMN02910293_00091</name>
</gene>
<name>A0A1G6A0B0_9STRE</name>
<dbReference type="STRING" id="439219.SAMN02910293_00091"/>
<organism evidence="2 3">
    <name type="scientific">Streptococcus henryi</name>
    <dbReference type="NCBI Taxonomy" id="439219"/>
    <lineage>
        <taxon>Bacteria</taxon>
        <taxon>Bacillati</taxon>
        <taxon>Bacillota</taxon>
        <taxon>Bacilli</taxon>
        <taxon>Lactobacillales</taxon>
        <taxon>Streptococcaceae</taxon>
        <taxon>Streptococcus</taxon>
    </lineage>
</organism>
<dbReference type="Proteomes" id="UP000182508">
    <property type="component" value="Unassembled WGS sequence"/>
</dbReference>
<reference evidence="2 3" key="1">
    <citation type="submission" date="2016-10" db="EMBL/GenBank/DDBJ databases">
        <authorList>
            <person name="de Groot N.N."/>
        </authorList>
    </citation>
    <scope>NUCLEOTIDE SEQUENCE [LARGE SCALE GENOMIC DNA]</scope>
    <source>
        <strain evidence="2 3">A-4</strain>
    </source>
</reference>
<evidence type="ECO:0000313" key="3">
    <source>
        <dbReference type="Proteomes" id="UP000182508"/>
    </source>
</evidence>
<evidence type="ECO:0000313" key="2">
    <source>
        <dbReference type="EMBL" id="SDB01862.1"/>
    </source>
</evidence>
<protein>
    <submittedName>
        <fullName evidence="2">Uncharacterized protein</fullName>
    </submittedName>
</protein>
<dbReference type="EMBL" id="FMXP01000002">
    <property type="protein sequence ID" value="SDB01862.1"/>
    <property type="molecule type" value="Genomic_DNA"/>
</dbReference>
<accession>A0A1G6A0B0</accession>
<feature type="transmembrane region" description="Helical" evidence="1">
    <location>
        <begin position="38"/>
        <end position="59"/>
    </location>
</feature>
<feature type="transmembrane region" description="Helical" evidence="1">
    <location>
        <begin position="12"/>
        <end position="32"/>
    </location>
</feature>
<sequence length="75" mass="8808">MSKKIKERAKEFYRLFNKVFISVSLLTLWGIIGLTNDIYTGIFLVGLSLMITIFIVLSTRIDNYISNRKYNRDNK</sequence>
<keyword evidence="1" id="KW-0472">Membrane</keyword>
<proteinExistence type="predicted"/>
<evidence type="ECO:0000256" key="1">
    <source>
        <dbReference type="SAM" id="Phobius"/>
    </source>
</evidence>
<keyword evidence="3" id="KW-1185">Reference proteome</keyword>